<dbReference type="Proteomes" id="UP000077013">
    <property type="component" value="Unassembled WGS sequence"/>
</dbReference>
<dbReference type="Pfam" id="PF07730">
    <property type="entry name" value="HisKA_3"/>
    <property type="match status" value="1"/>
</dbReference>
<keyword evidence="9" id="KW-1133">Transmembrane helix</keyword>
<dbReference type="Pfam" id="PF02518">
    <property type="entry name" value="HATPase_c"/>
    <property type="match status" value="1"/>
</dbReference>
<keyword evidence="9" id="KW-0812">Transmembrane</keyword>
<keyword evidence="7" id="KW-0067">ATP-binding</keyword>
<keyword evidence="9" id="KW-0472">Membrane</keyword>
<dbReference type="CDD" id="cd16917">
    <property type="entry name" value="HATPase_UhpB-NarQ-NarX-like"/>
    <property type="match status" value="1"/>
</dbReference>
<gene>
    <name evidence="12" type="ORF">ULVI_09040</name>
</gene>
<feature type="domain" description="Histidine kinase/HSP90-like ATPase" evidence="10">
    <location>
        <begin position="175"/>
        <end position="262"/>
    </location>
</feature>
<dbReference type="PANTHER" id="PTHR24421:SF10">
    <property type="entry name" value="NITRATE_NITRITE SENSOR PROTEIN NARQ"/>
    <property type="match status" value="1"/>
</dbReference>
<name>A0A167HKS7_9FLAO</name>
<evidence type="ECO:0000313" key="12">
    <source>
        <dbReference type="EMBL" id="OAB78716.1"/>
    </source>
</evidence>
<dbReference type="EC" id="2.7.13.3" evidence="2"/>
<dbReference type="Gene3D" id="3.30.565.10">
    <property type="entry name" value="Histidine kinase-like ATPase, C-terminal domain"/>
    <property type="match status" value="1"/>
</dbReference>
<keyword evidence="5" id="KW-0547">Nucleotide-binding</keyword>
<feature type="transmembrane region" description="Helical" evidence="9">
    <location>
        <begin position="12"/>
        <end position="35"/>
    </location>
</feature>
<keyword evidence="13" id="KW-1185">Reference proteome</keyword>
<reference evidence="12 13" key="1">
    <citation type="submission" date="2016-02" db="EMBL/GenBank/DDBJ databases">
        <title>Ulvibacter sp. LPB0005, isolated from Thais luteostoma.</title>
        <authorList>
            <person name="Shin S.-K."/>
            <person name="Yi H."/>
        </authorList>
    </citation>
    <scope>NUCLEOTIDE SEQUENCE [LARGE SCALE GENOMIC DNA]</scope>
    <source>
        <strain evidence="12 13">LPB0005</strain>
    </source>
</reference>
<dbReference type="PANTHER" id="PTHR24421">
    <property type="entry name" value="NITRATE/NITRITE SENSOR PROTEIN NARX-RELATED"/>
    <property type="match status" value="1"/>
</dbReference>
<dbReference type="GO" id="GO:0005524">
    <property type="term" value="F:ATP binding"/>
    <property type="evidence" value="ECO:0007669"/>
    <property type="project" value="UniProtKB-KW"/>
</dbReference>
<comment type="catalytic activity">
    <reaction evidence="1">
        <text>ATP + protein L-histidine = ADP + protein N-phospho-L-histidine.</text>
        <dbReference type="EC" id="2.7.13.3"/>
    </reaction>
</comment>
<dbReference type="GO" id="GO:0000155">
    <property type="term" value="F:phosphorelay sensor kinase activity"/>
    <property type="evidence" value="ECO:0007669"/>
    <property type="project" value="InterPro"/>
</dbReference>
<feature type="domain" description="Signal transduction histidine kinase subgroup 3 dimerisation and phosphoacceptor" evidence="11">
    <location>
        <begin position="69"/>
        <end position="135"/>
    </location>
</feature>
<dbReference type="SUPFAM" id="SSF55874">
    <property type="entry name" value="ATPase domain of HSP90 chaperone/DNA topoisomerase II/histidine kinase"/>
    <property type="match status" value="1"/>
</dbReference>
<evidence type="ECO:0000256" key="8">
    <source>
        <dbReference type="ARBA" id="ARBA00023012"/>
    </source>
</evidence>
<keyword evidence="6" id="KW-0418">Kinase</keyword>
<accession>A0A167HKS7</accession>
<dbReference type="EMBL" id="LRXL01000037">
    <property type="protein sequence ID" value="OAB78716.1"/>
    <property type="molecule type" value="Genomic_DNA"/>
</dbReference>
<evidence type="ECO:0000256" key="3">
    <source>
        <dbReference type="ARBA" id="ARBA00022553"/>
    </source>
</evidence>
<dbReference type="InterPro" id="IPR011712">
    <property type="entry name" value="Sig_transdc_His_kin_sub3_dim/P"/>
</dbReference>
<dbReference type="GO" id="GO:0016020">
    <property type="term" value="C:membrane"/>
    <property type="evidence" value="ECO:0007669"/>
    <property type="project" value="InterPro"/>
</dbReference>
<keyword evidence="8" id="KW-0902">Two-component regulatory system</keyword>
<evidence type="ECO:0000256" key="5">
    <source>
        <dbReference type="ARBA" id="ARBA00022741"/>
    </source>
</evidence>
<proteinExistence type="predicted"/>
<protein>
    <recommendedName>
        <fullName evidence="2">histidine kinase</fullName>
        <ecNumber evidence="2">2.7.13.3</ecNumber>
    </recommendedName>
</protein>
<evidence type="ECO:0000256" key="6">
    <source>
        <dbReference type="ARBA" id="ARBA00022777"/>
    </source>
</evidence>
<sequence>MDSLISSEEQIVSIVLYAVGVVIFMALAIILFFFFSRKRVIKIELEKANLQIEHQKEVIQTSIITQEEERKRIAQDLHDAISSKLNIVSLNANLLTETDITTTETNALGKSILKVTSNVLESSRKIAHALLPPTLDKFGMVAALEELCEEVEESGRFQLHCNFKYELGLLASEMELHLFRIVQELFSNTIKYAEATKISVQLTSEEKMVSLIYKDNGKGFSVLEAKKSKSLGMTGIENRAAILNANCTIESSPGNGMNVHILVAL</sequence>
<comment type="caution">
    <text evidence="12">The sequence shown here is derived from an EMBL/GenBank/DDBJ whole genome shotgun (WGS) entry which is preliminary data.</text>
</comment>
<dbReference type="InterPro" id="IPR036890">
    <property type="entry name" value="HATPase_C_sf"/>
</dbReference>
<organism evidence="12 13">
    <name type="scientific">Cochleicola gelatinilyticus</name>
    <dbReference type="NCBI Taxonomy" id="1763537"/>
    <lineage>
        <taxon>Bacteria</taxon>
        <taxon>Pseudomonadati</taxon>
        <taxon>Bacteroidota</taxon>
        <taxon>Flavobacteriia</taxon>
        <taxon>Flavobacteriales</taxon>
        <taxon>Flavobacteriaceae</taxon>
        <taxon>Cochleicola</taxon>
    </lineage>
</organism>
<dbReference type="Gene3D" id="1.20.5.1930">
    <property type="match status" value="1"/>
</dbReference>
<evidence type="ECO:0000256" key="7">
    <source>
        <dbReference type="ARBA" id="ARBA00022840"/>
    </source>
</evidence>
<keyword evidence="4" id="KW-0808">Transferase</keyword>
<dbReference type="InterPro" id="IPR003594">
    <property type="entry name" value="HATPase_dom"/>
</dbReference>
<dbReference type="STRING" id="1763537.ULVI_09040"/>
<dbReference type="RefSeq" id="WP_068591983.1">
    <property type="nucleotide sequence ID" value="NZ_LRXL01000037.1"/>
</dbReference>
<evidence type="ECO:0000259" key="11">
    <source>
        <dbReference type="Pfam" id="PF07730"/>
    </source>
</evidence>
<evidence type="ECO:0000259" key="10">
    <source>
        <dbReference type="Pfam" id="PF02518"/>
    </source>
</evidence>
<keyword evidence="3" id="KW-0597">Phosphoprotein</keyword>
<evidence type="ECO:0000256" key="2">
    <source>
        <dbReference type="ARBA" id="ARBA00012438"/>
    </source>
</evidence>
<evidence type="ECO:0000256" key="9">
    <source>
        <dbReference type="SAM" id="Phobius"/>
    </source>
</evidence>
<evidence type="ECO:0000256" key="1">
    <source>
        <dbReference type="ARBA" id="ARBA00000085"/>
    </source>
</evidence>
<evidence type="ECO:0000313" key="13">
    <source>
        <dbReference type="Proteomes" id="UP000077013"/>
    </source>
</evidence>
<dbReference type="OrthoDB" id="9778366at2"/>
<dbReference type="GO" id="GO:0046983">
    <property type="term" value="F:protein dimerization activity"/>
    <property type="evidence" value="ECO:0007669"/>
    <property type="project" value="InterPro"/>
</dbReference>
<evidence type="ECO:0000256" key="4">
    <source>
        <dbReference type="ARBA" id="ARBA00022679"/>
    </source>
</evidence>
<dbReference type="InterPro" id="IPR050482">
    <property type="entry name" value="Sensor_HK_TwoCompSys"/>
</dbReference>
<dbReference type="AlphaFoldDB" id="A0A167HKS7"/>